<accession>A0ABP8L377</accession>
<dbReference type="Proteomes" id="UP001501788">
    <property type="component" value="Unassembled WGS sequence"/>
</dbReference>
<protein>
    <recommendedName>
        <fullName evidence="4">Sporulation protein</fullName>
    </recommendedName>
</protein>
<comment type="caution">
    <text evidence="2">The sequence shown here is derived from an EMBL/GenBank/DDBJ whole genome shotgun (WGS) entry which is preliminary data.</text>
</comment>
<dbReference type="EMBL" id="BAABEX010000007">
    <property type="protein sequence ID" value="GAA4420778.1"/>
    <property type="molecule type" value="Genomic_DNA"/>
</dbReference>
<name>A0ABP8L377_9BURK</name>
<evidence type="ECO:0008006" key="4">
    <source>
        <dbReference type="Google" id="ProtNLM"/>
    </source>
</evidence>
<gene>
    <name evidence="2" type="ORF">GCM10023090_08910</name>
</gene>
<proteinExistence type="predicted"/>
<evidence type="ECO:0000313" key="3">
    <source>
        <dbReference type="Proteomes" id="UP001501788"/>
    </source>
</evidence>
<feature type="region of interest" description="Disordered" evidence="1">
    <location>
        <begin position="29"/>
        <end position="73"/>
    </location>
</feature>
<evidence type="ECO:0000256" key="1">
    <source>
        <dbReference type="SAM" id="MobiDB-lite"/>
    </source>
</evidence>
<keyword evidence="3" id="KW-1185">Reference proteome</keyword>
<sequence>MRAVFAVLGLLVTLAVVMFLAKARQPVPELPRPAVGGVQAPAPVNPQAPPTEQVRQQVEALMQQPRPEPKESP</sequence>
<organism evidence="2 3">
    <name type="scientific">Acidovorax lacteus</name>
    <dbReference type="NCBI Taxonomy" id="1924988"/>
    <lineage>
        <taxon>Bacteria</taxon>
        <taxon>Pseudomonadati</taxon>
        <taxon>Pseudomonadota</taxon>
        <taxon>Betaproteobacteria</taxon>
        <taxon>Burkholderiales</taxon>
        <taxon>Comamonadaceae</taxon>
        <taxon>Acidovorax</taxon>
    </lineage>
</organism>
<dbReference type="RefSeq" id="WP_345061571.1">
    <property type="nucleotide sequence ID" value="NZ_BAABEX010000007.1"/>
</dbReference>
<evidence type="ECO:0000313" key="2">
    <source>
        <dbReference type="EMBL" id="GAA4420778.1"/>
    </source>
</evidence>
<reference evidence="3" key="1">
    <citation type="journal article" date="2019" name="Int. J. Syst. Evol. Microbiol.">
        <title>The Global Catalogue of Microorganisms (GCM) 10K type strain sequencing project: providing services to taxonomists for standard genome sequencing and annotation.</title>
        <authorList>
            <consortium name="The Broad Institute Genomics Platform"/>
            <consortium name="The Broad Institute Genome Sequencing Center for Infectious Disease"/>
            <person name="Wu L."/>
            <person name="Ma J."/>
        </authorList>
    </citation>
    <scope>NUCLEOTIDE SEQUENCE [LARGE SCALE GENOMIC DNA]</scope>
    <source>
        <strain evidence="3">JCM 31890</strain>
    </source>
</reference>